<dbReference type="AlphaFoldDB" id="A0A1C7ZA78"/>
<evidence type="ECO:0000256" key="5">
    <source>
        <dbReference type="ARBA" id="ARBA00023136"/>
    </source>
</evidence>
<dbReference type="GO" id="GO:0022857">
    <property type="term" value="F:transmembrane transporter activity"/>
    <property type="evidence" value="ECO:0007669"/>
    <property type="project" value="InterPro"/>
</dbReference>
<feature type="domain" description="Major facilitator superfamily (MFS) profile" evidence="7">
    <location>
        <begin position="2"/>
        <end position="380"/>
    </location>
</feature>
<keyword evidence="5 6" id="KW-0472">Membrane</keyword>
<dbReference type="GO" id="GO:0005886">
    <property type="term" value="C:plasma membrane"/>
    <property type="evidence" value="ECO:0007669"/>
    <property type="project" value="UniProtKB-SubCell"/>
</dbReference>
<evidence type="ECO:0000256" key="1">
    <source>
        <dbReference type="ARBA" id="ARBA00004651"/>
    </source>
</evidence>
<accession>A0A1C7ZA78</accession>
<dbReference type="Pfam" id="PF07690">
    <property type="entry name" value="MFS_1"/>
    <property type="match status" value="1"/>
</dbReference>
<dbReference type="InterPro" id="IPR036259">
    <property type="entry name" value="MFS_trans_sf"/>
</dbReference>
<dbReference type="PROSITE" id="PS50850">
    <property type="entry name" value="MFS"/>
    <property type="match status" value="1"/>
</dbReference>
<dbReference type="Proteomes" id="UP000093104">
    <property type="component" value="Unassembled WGS sequence"/>
</dbReference>
<dbReference type="RefSeq" id="WP_065831486.1">
    <property type="nucleotide sequence ID" value="NZ_LGSI01000005.1"/>
</dbReference>
<evidence type="ECO:0000313" key="9">
    <source>
        <dbReference type="Proteomes" id="UP000093104"/>
    </source>
</evidence>
<proteinExistence type="predicted"/>
<dbReference type="PATRIC" id="fig|317.243.peg.5704"/>
<name>A0A1C7ZA78_PSESX</name>
<feature type="transmembrane region" description="Helical" evidence="6">
    <location>
        <begin position="231"/>
        <end position="253"/>
    </location>
</feature>
<dbReference type="InterPro" id="IPR020846">
    <property type="entry name" value="MFS_dom"/>
</dbReference>
<dbReference type="PANTHER" id="PTHR43124:SF8">
    <property type="entry name" value="INNER MEMBRANE TRANSPORT PROTEIN YDHP"/>
    <property type="match status" value="1"/>
</dbReference>
<feature type="transmembrane region" description="Helical" evidence="6">
    <location>
        <begin position="265"/>
        <end position="286"/>
    </location>
</feature>
<evidence type="ECO:0000259" key="7">
    <source>
        <dbReference type="PROSITE" id="PS50850"/>
    </source>
</evidence>
<evidence type="ECO:0000256" key="3">
    <source>
        <dbReference type="ARBA" id="ARBA00022692"/>
    </source>
</evidence>
<feature type="transmembrane region" description="Helical" evidence="6">
    <location>
        <begin position="72"/>
        <end position="91"/>
    </location>
</feature>
<protein>
    <submittedName>
        <fullName evidence="8">MFS transporter</fullName>
    </submittedName>
</protein>
<evidence type="ECO:0000256" key="6">
    <source>
        <dbReference type="SAM" id="Phobius"/>
    </source>
</evidence>
<feature type="transmembrane region" description="Helical" evidence="6">
    <location>
        <begin position="203"/>
        <end position="225"/>
    </location>
</feature>
<sequence length="391" mass="40252">MPFVVYLLGLTIFSLTTAEFMIAGMMPSLAAALDVSVGQVGYLISLYAVGMAIGGPVLTALVLALRMQNKPALFWLLMLNVVGAVLAAMAPTYEVLAVARVLMGVASSACIGVSLTIAAHLVEPHARGRAASFVLGGLMFSPVLGVPATALIEQHFGWRASFWAIAVLSMICTAVVALLVPASKSRAVVSLAAEFKSVLNGKLWAAYVTSGLIIGATFTAFTYFSPIFTEVTGFSAASIPWMLALYGVANIVGNMVVGRLADRHTLPVLAGGLALLCAGLAVFALFAENTVVSIGAFLVIGLTGVSLNPAMAARVMRAASPGPLVNTMHTSIITAGLALGTWAGGAGIDGGYGLRSPLWVGTALALAGLLSLAPYLVSRLNRPVMTECPQA</sequence>
<dbReference type="PANTHER" id="PTHR43124">
    <property type="entry name" value="PURINE EFFLUX PUMP PBUE"/>
    <property type="match status" value="1"/>
</dbReference>
<keyword evidence="3 6" id="KW-0812">Transmembrane</keyword>
<feature type="transmembrane region" description="Helical" evidence="6">
    <location>
        <begin position="162"/>
        <end position="182"/>
    </location>
</feature>
<feature type="transmembrane region" description="Helical" evidence="6">
    <location>
        <begin position="97"/>
        <end position="118"/>
    </location>
</feature>
<feature type="transmembrane region" description="Helical" evidence="6">
    <location>
        <begin position="42"/>
        <end position="65"/>
    </location>
</feature>
<organism evidence="8 9">
    <name type="scientific">Pseudomonas syringae</name>
    <dbReference type="NCBI Taxonomy" id="317"/>
    <lineage>
        <taxon>Bacteria</taxon>
        <taxon>Pseudomonadati</taxon>
        <taxon>Pseudomonadota</taxon>
        <taxon>Gammaproteobacteria</taxon>
        <taxon>Pseudomonadales</taxon>
        <taxon>Pseudomonadaceae</taxon>
        <taxon>Pseudomonas</taxon>
    </lineage>
</organism>
<evidence type="ECO:0000256" key="4">
    <source>
        <dbReference type="ARBA" id="ARBA00022989"/>
    </source>
</evidence>
<evidence type="ECO:0000313" key="8">
    <source>
        <dbReference type="EMBL" id="OCR26753.1"/>
    </source>
</evidence>
<dbReference type="SUPFAM" id="SSF103473">
    <property type="entry name" value="MFS general substrate transporter"/>
    <property type="match status" value="1"/>
</dbReference>
<comment type="caution">
    <text evidence="8">The sequence shown here is derived from an EMBL/GenBank/DDBJ whole genome shotgun (WGS) entry which is preliminary data.</text>
</comment>
<dbReference type="Gene3D" id="1.20.1250.20">
    <property type="entry name" value="MFS general substrate transporter like domains"/>
    <property type="match status" value="2"/>
</dbReference>
<dbReference type="InterPro" id="IPR011701">
    <property type="entry name" value="MFS"/>
</dbReference>
<keyword evidence="2" id="KW-1003">Cell membrane</keyword>
<dbReference type="OrthoDB" id="9788453at2"/>
<keyword evidence="4 6" id="KW-1133">Transmembrane helix</keyword>
<evidence type="ECO:0000256" key="2">
    <source>
        <dbReference type="ARBA" id="ARBA00022475"/>
    </source>
</evidence>
<dbReference type="CDD" id="cd17324">
    <property type="entry name" value="MFS_NepI_like"/>
    <property type="match status" value="1"/>
</dbReference>
<feature type="transmembrane region" description="Helical" evidence="6">
    <location>
        <begin position="292"/>
        <end position="312"/>
    </location>
</feature>
<gene>
    <name evidence="8" type="ORF">AFK24_01100</name>
</gene>
<reference evidence="8 9" key="1">
    <citation type="submission" date="2015-07" db="EMBL/GenBank/DDBJ databases">
        <title>Draft genome sequence of a diazotrophic, plant growth-promoting rhizobacterium of the Pseudomonas syringae complex.</title>
        <authorList>
            <person name="Patten C.L."/>
            <person name="Jeong H."/>
        </authorList>
    </citation>
    <scope>NUCLEOTIDE SEQUENCE [LARGE SCALE GENOMIC DNA]</scope>
    <source>
        <strain evidence="8 9">GR12-2</strain>
    </source>
</reference>
<feature type="transmembrane region" description="Helical" evidence="6">
    <location>
        <begin position="130"/>
        <end position="150"/>
    </location>
</feature>
<dbReference type="EMBL" id="LGSI01000005">
    <property type="protein sequence ID" value="OCR26753.1"/>
    <property type="molecule type" value="Genomic_DNA"/>
</dbReference>
<comment type="subcellular location">
    <subcellularLocation>
        <location evidence="1">Cell membrane</location>
        <topology evidence="1">Multi-pass membrane protein</topology>
    </subcellularLocation>
</comment>
<feature type="transmembrane region" description="Helical" evidence="6">
    <location>
        <begin position="357"/>
        <end position="377"/>
    </location>
</feature>
<feature type="transmembrane region" description="Helical" evidence="6">
    <location>
        <begin position="324"/>
        <end position="345"/>
    </location>
</feature>
<dbReference type="InterPro" id="IPR050189">
    <property type="entry name" value="MFS_Efflux_Transporters"/>
</dbReference>